<keyword evidence="5 9" id="KW-1133">Transmembrane helix</keyword>
<evidence type="ECO:0000256" key="1">
    <source>
        <dbReference type="ARBA" id="ARBA00004651"/>
    </source>
</evidence>
<dbReference type="SMART" id="SM00283">
    <property type="entry name" value="MA"/>
    <property type="match status" value="1"/>
</dbReference>
<feature type="transmembrane region" description="Helical" evidence="9">
    <location>
        <begin position="284"/>
        <end position="307"/>
    </location>
</feature>
<dbReference type="RefSeq" id="WP_089967262.1">
    <property type="nucleotide sequence ID" value="NZ_FNJM01000002.1"/>
</dbReference>
<dbReference type="InterPro" id="IPR003660">
    <property type="entry name" value="HAMP_dom"/>
</dbReference>
<evidence type="ECO:0000256" key="6">
    <source>
        <dbReference type="ARBA" id="ARBA00023136"/>
    </source>
</evidence>
<dbReference type="Pfam" id="PF00015">
    <property type="entry name" value="MCPsignal"/>
    <property type="match status" value="1"/>
</dbReference>
<evidence type="ECO:0000256" key="9">
    <source>
        <dbReference type="SAM" id="Phobius"/>
    </source>
</evidence>
<evidence type="ECO:0000256" key="7">
    <source>
        <dbReference type="ARBA" id="ARBA00023224"/>
    </source>
</evidence>
<dbReference type="CDD" id="cd12912">
    <property type="entry name" value="PDC2_MCP_like"/>
    <property type="match status" value="1"/>
</dbReference>
<dbReference type="STRING" id="94869.SAMN04488529_102386"/>
<keyword evidence="7" id="KW-0807">Transducer</keyword>
<reference evidence="10 11" key="1">
    <citation type="submission" date="2016-10" db="EMBL/GenBank/DDBJ databases">
        <authorList>
            <person name="de Groot N.N."/>
        </authorList>
    </citation>
    <scope>NUCLEOTIDE SEQUENCE [LARGE SCALE GENOMIC DNA]</scope>
    <source>
        <strain evidence="10 11">DSM 12272</strain>
    </source>
</reference>
<sequence>MKSIRTKLIVLFGAMIFVISISLGIISVKTSRVALQNNTQKTIPEIAVEGSRVVEGRINNELQILKTIAENENIKNINSFNDKGIEILNSEAKRNGFDSINLVNKKGDVISFKEQSLNVKDREHFKKAIEGKDNVSDPIKSKLDDKVKIFFAVPIKNGNETIGVLYALKDASILSDIINDITFGKTGKAFMIAKDGTTIADYDKEMVENQSNVIEMVKKDPELQELLEVEQKMMAGEVGAGEYSYKGIKKTVGYAPVEGTGWSIGVDTDTEEVMEEINSLRKTIIIVTTILLSLGLILTIVISTSVVNNLKTIAKYLTLLAKGDFTVPARDKYTLMKDEIGEISRAASTLQQNMKEMIEKVKNSAENIDTHSESLSAISEEIASSAENVTTAIQDVAIGASGQAGDLVEVTGILGGFGDKLGQVIVNIKEVDVNARNVGTMAEDSSSSMDILVDSVNKVNSTFGEFGNKIDVLGNNVNKINEITNMINSIAEQTNLLALNAAIEAARAGDAGRGFAIVADEIRKLAEQSKVSSETISGIVSEISNDTGNIVTSTGTMNKEIENQIDVINSTIGVFKKIIVEINKVVPMIDDINKSTAILEKDKTKILDTVEGISAVSEETAASSEEIAASSEEMNASTQEIAASAQLLNNMTVELMDIVNKFKI</sequence>
<dbReference type="InterPro" id="IPR004089">
    <property type="entry name" value="MCPsignal_dom"/>
</dbReference>
<dbReference type="GO" id="GO:0007165">
    <property type="term" value="P:signal transduction"/>
    <property type="evidence" value="ECO:0007669"/>
    <property type="project" value="UniProtKB-KW"/>
</dbReference>
<organism evidence="10 11">
    <name type="scientific">Clostridium gasigenes</name>
    <dbReference type="NCBI Taxonomy" id="94869"/>
    <lineage>
        <taxon>Bacteria</taxon>
        <taxon>Bacillati</taxon>
        <taxon>Bacillota</taxon>
        <taxon>Clostridia</taxon>
        <taxon>Eubacteriales</taxon>
        <taxon>Clostridiaceae</taxon>
        <taxon>Clostridium</taxon>
    </lineage>
</organism>
<evidence type="ECO:0000313" key="10">
    <source>
        <dbReference type="EMBL" id="SDP17275.1"/>
    </source>
</evidence>
<dbReference type="SUPFAM" id="SSF58104">
    <property type="entry name" value="Methyl-accepting chemotaxis protein (MCP) signaling domain"/>
    <property type="match status" value="1"/>
</dbReference>
<dbReference type="AlphaFoldDB" id="A0A1H0QJP2"/>
<keyword evidence="11" id="KW-1185">Reference proteome</keyword>
<keyword evidence="3" id="KW-0145">Chemotaxis</keyword>
<protein>
    <submittedName>
        <fullName evidence="10">Methyl-accepting chemotaxis sensory transducer with Cache sensor</fullName>
    </submittedName>
</protein>
<dbReference type="EMBL" id="FNJM01000002">
    <property type="protein sequence ID" value="SDP17275.1"/>
    <property type="molecule type" value="Genomic_DNA"/>
</dbReference>
<dbReference type="GO" id="GO:0005886">
    <property type="term" value="C:plasma membrane"/>
    <property type="evidence" value="ECO:0007669"/>
    <property type="project" value="UniProtKB-SubCell"/>
</dbReference>
<keyword evidence="2" id="KW-1003">Cell membrane</keyword>
<name>A0A1H0QJP2_9CLOT</name>
<gene>
    <name evidence="10" type="ORF">SAMN04488529_102386</name>
</gene>
<comment type="subcellular location">
    <subcellularLocation>
        <location evidence="1">Cell membrane</location>
        <topology evidence="1">Multi-pass membrane protein</topology>
    </subcellularLocation>
</comment>
<dbReference type="PANTHER" id="PTHR32089">
    <property type="entry name" value="METHYL-ACCEPTING CHEMOTAXIS PROTEIN MCPB"/>
    <property type="match status" value="1"/>
</dbReference>
<dbReference type="Gene3D" id="1.10.287.950">
    <property type="entry name" value="Methyl-accepting chemotaxis protein"/>
    <property type="match status" value="1"/>
</dbReference>
<dbReference type="Pfam" id="PF02743">
    <property type="entry name" value="dCache_1"/>
    <property type="match status" value="1"/>
</dbReference>
<evidence type="ECO:0000256" key="2">
    <source>
        <dbReference type="ARBA" id="ARBA00022475"/>
    </source>
</evidence>
<dbReference type="InterPro" id="IPR033479">
    <property type="entry name" value="dCache_1"/>
</dbReference>
<evidence type="ECO:0000256" key="8">
    <source>
        <dbReference type="ARBA" id="ARBA00029447"/>
    </source>
</evidence>
<dbReference type="CDD" id="cd12914">
    <property type="entry name" value="PDC1_DGC_like"/>
    <property type="match status" value="1"/>
</dbReference>
<keyword evidence="4 9" id="KW-0812">Transmembrane</keyword>
<dbReference type="PANTHER" id="PTHR32089:SF112">
    <property type="entry name" value="LYSOZYME-LIKE PROTEIN-RELATED"/>
    <property type="match status" value="1"/>
</dbReference>
<evidence type="ECO:0000256" key="4">
    <source>
        <dbReference type="ARBA" id="ARBA00022692"/>
    </source>
</evidence>
<dbReference type="GO" id="GO:0006935">
    <property type="term" value="P:chemotaxis"/>
    <property type="evidence" value="ECO:0007669"/>
    <property type="project" value="UniProtKB-KW"/>
</dbReference>
<proteinExistence type="inferred from homology"/>
<dbReference type="Proteomes" id="UP000198597">
    <property type="component" value="Unassembled WGS sequence"/>
</dbReference>
<evidence type="ECO:0000256" key="3">
    <source>
        <dbReference type="ARBA" id="ARBA00022500"/>
    </source>
</evidence>
<dbReference type="OrthoDB" id="597657at2"/>
<comment type="similarity">
    <text evidence="8">Belongs to the methyl-accepting chemotaxis (MCP) protein family.</text>
</comment>
<dbReference type="PROSITE" id="PS50885">
    <property type="entry name" value="HAMP"/>
    <property type="match status" value="1"/>
</dbReference>
<keyword evidence="6 9" id="KW-0472">Membrane</keyword>
<evidence type="ECO:0000313" key="11">
    <source>
        <dbReference type="Proteomes" id="UP000198597"/>
    </source>
</evidence>
<dbReference type="Gene3D" id="3.30.450.20">
    <property type="entry name" value="PAS domain"/>
    <property type="match status" value="1"/>
</dbReference>
<evidence type="ECO:0000256" key="5">
    <source>
        <dbReference type="ARBA" id="ARBA00022989"/>
    </source>
</evidence>
<accession>A0A1H0QJP2</accession>
<dbReference type="PROSITE" id="PS50111">
    <property type="entry name" value="CHEMOTAXIS_TRANSDUC_2"/>
    <property type="match status" value="1"/>
</dbReference>